<name>A0A0D0CTJ4_9AGAR</name>
<dbReference type="HOGENOM" id="CLU_1129165_0_0_1"/>
<dbReference type="AlphaFoldDB" id="A0A0D0CTJ4"/>
<dbReference type="Gene3D" id="1.10.510.10">
    <property type="entry name" value="Transferase(Phosphotransferase) domain 1"/>
    <property type="match status" value="1"/>
</dbReference>
<sequence length="256" mass="29701">MELGDEIYEEQVIRGSIQEKIFPIGQVKSDFEEAQVVYDAFQCHEWVHDIGRILHRDISMNNLMFRRIDGEVYGVLNDFDLATGIDDLDRTPTSKHRAGTRPFMAHEQHSDKWNGPPRYRHDAESFFYLILMLGCNYSKPGTKVENAPYGSWFDAGDQHLYLSKRVLYTEGVFLPPTKRSGYEEWGRQIQRLLIRGFNARLSFELDRDNEPDGGSFNQDTLGGHFTADKLREVLSRFDNRIVISRDPAKLYLNFPS</sequence>
<evidence type="ECO:0000313" key="3">
    <source>
        <dbReference type="Proteomes" id="UP000053593"/>
    </source>
</evidence>
<feature type="domain" description="Protein kinase" evidence="1">
    <location>
        <begin position="1"/>
        <end position="256"/>
    </location>
</feature>
<dbReference type="InterPro" id="IPR011009">
    <property type="entry name" value="Kinase-like_dom_sf"/>
</dbReference>
<reference evidence="2 3" key="1">
    <citation type="submission" date="2014-04" db="EMBL/GenBank/DDBJ databases">
        <title>Evolutionary Origins and Diversification of the Mycorrhizal Mutualists.</title>
        <authorList>
            <consortium name="DOE Joint Genome Institute"/>
            <consortium name="Mycorrhizal Genomics Consortium"/>
            <person name="Kohler A."/>
            <person name="Kuo A."/>
            <person name="Nagy L.G."/>
            <person name="Floudas D."/>
            <person name="Copeland A."/>
            <person name="Barry K.W."/>
            <person name="Cichocki N."/>
            <person name="Veneault-Fourrey C."/>
            <person name="LaButti K."/>
            <person name="Lindquist E.A."/>
            <person name="Lipzen A."/>
            <person name="Lundell T."/>
            <person name="Morin E."/>
            <person name="Murat C."/>
            <person name="Riley R."/>
            <person name="Ohm R."/>
            <person name="Sun H."/>
            <person name="Tunlid A."/>
            <person name="Henrissat B."/>
            <person name="Grigoriev I.V."/>
            <person name="Hibbett D.S."/>
            <person name="Martin F."/>
        </authorList>
    </citation>
    <scope>NUCLEOTIDE SEQUENCE [LARGE SCALE GENOMIC DNA]</scope>
    <source>
        <strain evidence="2 3">FD-317 M1</strain>
    </source>
</reference>
<gene>
    <name evidence="2" type="ORF">GYMLUDRAFT_170014</name>
</gene>
<dbReference type="Pfam" id="PF17667">
    <property type="entry name" value="Pkinase_fungal"/>
    <property type="match status" value="1"/>
</dbReference>
<keyword evidence="3" id="KW-1185">Reference proteome</keyword>
<dbReference type="GO" id="GO:0005524">
    <property type="term" value="F:ATP binding"/>
    <property type="evidence" value="ECO:0007669"/>
    <property type="project" value="InterPro"/>
</dbReference>
<dbReference type="PANTHER" id="PTHR38248:SF2">
    <property type="entry name" value="FUNK1 11"/>
    <property type="match status" value="1"/>
</dbReference>
<organism evidence="2 3">
    <name type="scientific">Collybiopsis luxurians FD-317 M1</name>
    <dbReference type="NCBI Taxonomy" id="944289"/>
    <lineage>
        <taxon>Eukaryota</taxon>
        <taxon>Fungi</taxon>
        <taxon>Dikarya</taxon>
        <taxon>Basidiomycota</taxon>
        <taxon>Agaricomycotina</taxon>
        <taxon>Agaricomycetes</taxon>
        <taxon>Agaricomycetidae</taxon>
        <taxon>Agaricales</taxon>
        <taxon>Marasmiineae</taxon>
        <taxon>Omphalotaceae</taxon>
        <taxon>Collybiopsis</taxon>
        <taxon>Collybiopsis luxurians</taxon>
    </lineage>
</organism>
<dbReference type="SUPFAM" id="SSF56112">
    <property type="entry name" value="Protein kinase-like (PK-like)"/>
    <property type="match status" value="1"/>
</dbReference>
<dbReference type="PANTHER" id="PTHR38248">
    <property type="entry name" value="FUNK1 6"/>
    <property type="match status" value="1"/>
</dbReference>
<evidence type="ECO:0000259" key="1">
    <source>
        <dbReference type="PROSITE" id="PS50011"/>
    </source>
</evidence>
<dbReference type="InterPro" id="IPR008266">
    <property type="entry name" value="Tyr_kinase_AS"/>
</dbReference>
<accession>A0A0D0CTJ4</accession>
<dbReference type="OrthoDB" id="5569250at2759"/>
<dbReference type="Proteomes" id="UP000053593">
    <property type="component" value="Unassembled WGS sequence"/>
</dbReference>
<dbReference type="InterPro" id="IPR040976">
    <property type="entry name" value="Pkinase_fungal"/>
</dbReference>
<dbReference type="InterPro" id="IPR000719">
    <property type="entry name" value="Prot_kinase_dom"/>
</dbReference>
<protein>
    <recommendedName>
        <fullName evidence="1">Protein kinase domain-containing protein</fullName>
    </recommendedName>
</protein>
<proteinExistence type="predicted"/>
<dbReference type="PROSITE" id="PS50011">
    <property type="entry name" value="PROTEIN_KINASE_DOM"/>
    <property type="match status" value="1"/>
</dbReference>
<dbReference type="GO" id="GO:0004672">
    <property type="term" value="F:protein kinase activity"/>
    <property type="evidence" value="ECO:0007669"/>
    <property type="project" value="InterPro"/>
</dbReference>
<evidence type="ECO:0000313" key="2">
    <source>
        <dbReference type="EMBL" id="KIK59048.1"/>
    </source>
</evidence>
<dbReference type="EMBL" id="KN834781">
    <property type="protein sequence ID" value="KIK59048.1"/>
    <property type="molecule type" value="Genomic_DNA"/>
</dbReference>
<dbReference type="PROSITE" id="PS00109">
    <property type="entry name" value="PROTEIN_KINASE_TYR"/>
    <property type="match status" value="1"/>
</dbReference>